<reference evidence="3" key="3">
    <citation type="submission" date="2022-06" db="UniProtKB">
        <authorList>
            <consortium name="EnsemblMetazoa"/>
        </authorList>
    </citation>
    <scope>IDENTIFICATION</scope>
</reference>
<dbReference type="AlphaFoldDB" id="A0A834REP6"/>
<feature type="compositionally biased region" description="Polar residues" evidence="1">
    <location>
        <begin position="48"/>
        <end position="58"/>
    </location>
</feature>
<name>A0A834REP6_SARSC</name>
<accession>A0A834REP6</accession>
<dbReference type="EMBL" id="WVUK01000044">
    <property type="protein sequence ID" value="KAF7495894.1"/>
    <property type="molecule type" value="Genomic_DNA"/>
</dbReference>
<reference evidence="2" key="2">
    <citation type="submission" date="2020-01" db="EMBL/GenBank/DDBJ databases">
        <authorList>
            <person name="Korhonen P.K.K."/>
            <person name="Guangxu M.G."/>
            <person name="Wang T.W."/>
            <person name="Stroehlein A.J.S."/>
            <person name="Young N.D."/>
            <person name="Ang C.-S.A."/>
            <person name="Fernando D.W.F."/>
            <person name="Lu H.L."/>
            <person name="Taylor S.T."/>
            <person name="Ehtesham M.E.M."/>
            <person name="Najaraj S.H.N."/>
            <person name="Harsha G.H.G."/>
            <person name="Madugundu A.M."/>
            <person name="Renuse S.R."/>
            <person name="Holt D.H."/>
            <person name="Pandey A.P."/>
            <person name="Papenfuss A.P."/>
            <person name="Gasser R.B.G."/>
            <person name="Fischer K.F."/>
        </authorList>
    </citation>
    <scope>NUCLEOTIDE SEQUENCE</scope>
    <source>
        <strain evidence="2">SSS_KF_BRIS2020</strain>
    </source>
</reference>
<evidence type="ECO:0000313" key="3">
    <source>
        <dbReference type="EnsemblMetazoa" id="KAF7495894.1"/>
    </source>
</evidence>
<feature type="compositionally biased region" description="Low complexity" evidence="1">
    <location>
        <begin position="105"/>
        <end position="116"/>
    </location>
</feature>
<dbReference type="Proteomes" id="UP000070412">
    <property type="component" value="Unassembled WGS sequence"/>
</dbReference>
<dbReference type="EnsemblMetazoa" id="SSS_4608s_mrna">
    <property type="protein sequence ID" value="KAF7495894.1"/>
    <property type="gene ID" value="SSS_4608"/>
</dbReference>
<reference evidence="4" key="1">
    <citation type="journal article" date="2020" name="PLoS Negl. Trop. Dis.">
        <title>High-quality nuclear genome for Sarcoptes scabiei-A critical resource for a neglected parasite.</title>
        <authorList>
            <person name="Korhonen P.K."/>
            <person name="Gasser R.B."/>
            <person name="Ma G."/>
            <person name="Wang T."/>
            <person name="Stroehlein A.J."/>
            <person name="Young N.D."/>
            <person name="Ang C.S."/>
            <person name="Fernando D.D."/>
            <person name="Lu H.C."/>
            <person name="Taylor S."/>
            <person name="Reynolds S.L."/>
            <person name="Mofiz E."/>
            <person name="Najaraj S.H."/>
            <person name="Gowda H."/>
            <person name="Madugundu A."/>
            <person name="Renuse S."/>
            <person name="Holt D."/>
            <person name="Pandey A."/>
            <person name="Papenfuss A.T."/>
            <person name="Fischer K."/>
        </authorList>
    </citation>
    <scope>NUCLEOTIDE SEQUENCE [LARGE SCALE GENOMIC DNA]</scope>
</reference>
<sequence>MEIYQHCQENSLKLPDRDPLAHCQSLSAPSSPTKSSIFKTENRKSNKHNNNFRPSSIANDDADDGGGGGDGDCSKTNQFNVDGCKSKHLQSQSNMNTTNSGIGSNLNRNNNAIGKNNRSVKFPEDHSIVTGYHEAPDPFAIMDQNDDDQDTDTIIDAYCRSCSKQNIEPLPIVLEQIKV</sequence>
<organism evidence="2">
    <name type="scientific">Sarcoptes scabiei</name>
    <name type="common">Itch mite</name>
    <name type="synonym">Acarus scabiei</name>
    <dbReference type="NCBI Taxonomy" id="52283"/>
    <lineage>
        <taxon>Eukaryota</taxon>
        <taxon>Metazoa</taxon>
        <taxon>Ecdysozoa</taxon>
        <taxon>Arthropoda</taxon>
        <taxon>Chelicerata</taxon>
        <taxon>Arachnida</taxon>
        <taxon>Acari</taxon>
        <taxon>Acariformes</taxon>
        <taxon>Sarcoptiformes</taxon>
        <taxon>Astigmata</taxon>
        <taxon>Psoroptidia</taxon>
        <taxon>Sarcoptoidea</taxon>
        <taxon>Sarcoptidae</taxon>
        <taxon>Sarcoptinae</taxon>
        <taxon>Sarcoptes</taxon>
    </lineage>
</organism>
<evidence type="ECO:0000256" key="1">
    <source>
        <dbReference type="SAM" id="MobiDB-lite"/>
    </source>
</evidence>
<protein>
    <submittedName>
        <fullName evidence="2 3">Uncharacterized protein</fullName>
    </submittedName>
</protein>
<evidence type="ECO:0000313" key="2">
    <source>
        <dbReference type="EMBL" id="KAF7495894.1"/>
    </source>
</evidence>
<evidence type="ECO:0000313" key="4">
    <source>
        <dbReference type="Proteomes" id="UP000070412"/>
    </source>
</evidence>
<proteinExistence type="predicted"/>
<keyword evidence="4" id="KW-1185">Reference proteome</keyword>
<gene>
    <name evidence="2" type="ORF">SSS_4608</name>
</gene>
<feature type="compositionally biased region" description="Polar residues" evidence="1">
    <location>
        <begin position="89"/>
        <end position="104"/>
    </location>
</feature>
<feature type="region of interest" description="Disordered" evidence="1">
    <location>
        <begin position="1"/>
        <end position="116"/>
    </location>
</feature>
<feature type="compositionally biased region" description="Low complexity" evidence="1">
    <location>
        <begin position="25"/>
        <end position="36"/>
    </location>
</feature>